<evidence type="ECO:0000259" key="2">
    <source>
        <dbReference type="Pfam" id="PF01408"/>
    </source>
</evidence>
<feature type="domain" description="Gfo/Idh/MocA-like oxidoreductase N-terminal" evidence="2">
    <location>
        <begin position="53"/>
        <end position="172"/>
    </location>
</feature>
<dbReference type="Gene3D" id="3.40.50.720">
    <property type="entry name" value="NAD(P)-binding Rossmann-like Domain"/>
    <property type="match status" value="1"/>
</dbReference>
<name>A0A327KH88_9BRAD</name>
<gene>
    <name evidence="4" type="ORF">CH341_28560</name>
</gene>
<comment type="caution">
    <text evidence="4">The sequence shown here is derived from an EMBL/GenBank/DDBJ whole genome shotgun (WGS) entry which is preliminary data.</text>
</comment>
<feature type="compositionally biased region" description="Basic and acidic residues" evidence="1">
    <location>
        <begin position="1"/>
        <end position="10"/>
    </location>
</feature>
<dbReference type="PANTHER" id="PTHR43249">
    <property type="entry name" value="UDP-N-ACETYL-2-AMINO-2-DEOXY-D-GLUCURONATE OXIDASE"/>
    <property type="match status" value="1"/>
</dbReference>
<dbReference type="OrthoDB" id="9800846at2"/>
<evidence type="ECO:0000313" key="5">
    <source>
        <dbReference type="Proteomes" id="UP000249130"/>
    </source>
</evidence>
<sequence length="391" mass="41319">MRRGAADGVRRATGAGQVGGRPGLTLHRTPCRDGGRPVRAVVKQQHHRGDVMIRTAIAGLGWWGRTLVESIDGSALMTVVAAAQPRVSPEIDAFITARGLRHVASVDELAKDDGIEAVILATPPSGHAAETTTLARAGKHVFCEKPFTYDKASAAAAAAAVEKAGVVLGIGFNRRFHPEMEKLRERIRSGGLGVLEHIECIMTVPNALFMPKTAWRAKPEEAPCGALAPLGVHAIDAFIQLAGEIETIYCQSTRRAVDLPTDDTTSALFRMKSGASAYLGMMMATAPAFVVQAYGSKGWVRLDGMTHVAGASSEERRTGLFAECRFQPVQGEAETWAADRVDTARVGLEAFARAAAGGPAFPVTPAEIVHGAAATEALIRSAATGQAQRVE</sequence>
<evidence type="ECO:0000259" key="3">
    <source>
        <dbReference type="Pfam" id="PF22725"/>
    </source>
</evidence>
<dbReference type="InterPro" id="IPR055170">
    <property type="entry name" value="GFO_IDH_MocA-like_dom"/>
</dbReference>
<proteinExistence type="predicted"/>
<dbReference type="EMBL" id="NPEX01000390">
    <property type="protein sequence ID" value="RAI38050.1"/>
    <property type="molecule type" value="Genomic_DNA"/>
</dbReference>
<dbReference type="PANTHER" id="PTHR43249:SF1">
    <property type="entry name" value="D-GLUCOSIDE 3-DEHYDROGENASE"/>
    <property type="match status" value="1"/>
</dbReference>
<feature type="domain" description="GFO/IDH/MocA-like oxidoreductase" evidence="3">
    <location>
        <begin position="181"/>
        <end position="301"/>
    </location>
</feature>
<dbReference type="Gene3D" id="3.30.360.10">
    <property type="entry name" value="Dihydrodipicolinate Reductase, domain 2"/>
    <property type="match status" value="1"/>
</dbReference>
<evidence type="ECO:0000256" key="1">
    <source>
        <dbReference type="SAM" id="MobiDB-lite"/>
    </source>
</evidence>
<dbReference type="GO" id="GO:0000166">
    <property type="term" value="F:nucleotide binding"/>
    <property type="evidence" value="ECO:0007669"/>
    <property type="project" value="InterPro"/>
</dbReference>
<dbReference type="Pfam" id="PF01408">
    <property type="entry name" value="GFO_IDH_MocA"/>
    <property type="match status" value="1"/>
</dbReference>
<dbReference type="Proteomes" id="UP000249130">
    <property type="component" value="Unassembled WGS sequence"/>
</dbReference>
<evidence type="ECO:0008006" key="6">
    <source>
        <dbReference type="Google" id="ProtNLM"/>
    </source>
</evidence>
<reference evidence="4 5" key="1">
    <citation type="submission" date="2017-07" db="EMBL/GenBank/DDBJ databases">
        <title>Draft Genome Sequences of Select Purple Nonsulfur Bacteria.</title>
        <authorList>
            <person name="Lasarre B."/>
            <person name="Mckinlay J.B."/>
        </authorList>
    </citation>
    <scope>NUCLEOTIDE SEQUENCE [LARGE SCALE GENOMIC DNA]</scope>
    <source>
        <strain evidence="4 5">DSM 5909</strain>
    </source>
</reference>
<protein>
    <recommendedName>
        <fullName evidence="6">Oxidoreductase</fullName>
    </recommendedName>
</protein>
<dbReference type="InterPro" id="IPR036291">
    <property type="entry name" value="NAD(P)-bd_dom_sf"/>
</dbReference>
<dbReference type="SUPFAM" id="SSF55347">
    <property type="entry name" value="Glyceraldehyde-3-phosphate dehydrogenase-like, C-terminal domain"/>
    <property type="match status" value="1"/>
</dbReference>
<dbReference type="InterPro" id="IPR000683">
    <property type="entry name" value="Gfo/Idh/MocA-like_OxRdtase_N"/>
</dbReference>
<feature type="region of interest" description="Disordered" evidence="1">
    <location>
        <begin position="1"/>
        <end position="36"/>
    </location>
</feature>
<dbReference type="AlphaFoldDB" id="A0A327KH88"/>
<organism evidence="4 5">
    <name type="scientific">Rhodoplanes roseus</name>
    <dbReference type="NCBI Taxonomy" id="29409"/>
    <lineage>
        <taxon>Bacteria</taxon>
        <taxon>Pseudomonadati</taxon>
        <taxon>Pseudomonadota</taxon>
        <taxon>Alphaproteobacteria</taxon>
        <taxon>Hyphomicrobiales</taxon>
        <taxon>Nitrobacteraceae</taxon>
        <taxon>Rhodoplanes</taxon>
    </lineage>
</organism>
<accession>A0A327KH88</accession>
<evidence type="ECO:0000313" key="4">
    <source>
        <dbReference type="EMBL" id="RAI38050.1"/>
    </source>
</evidence>
<dbReference type="Pfam" id="PF22725">
    <property type="entry name" value="GFO_IDH_MocA_C3"/>
    <property type="match status" value="1"/>
</dbReference>
<keyword evidence="5" id="KW-1185">Reference proteome</keyword>
<dbReference type="InterPro" id="IPR052515">
    <property type="entry name" value="Gfo/Idh/MocA_Oxidoreductase"/>
</dbReference>
<dbReference type="SUPFAM" id="SSF51735">
    <property type="entry name" value="NAD(P)-binding Rossmann-fold domains"/>
    <property type="match status" value="1"/>
</dbReference>